<dbReference type="InterPro" id="IPR036390">
    <property type="entry name" value="WH_DNA-bd_sf"/>
</dbReference>
<dbReference type="Gene3D" id="1.10.10.10">
    <property type="entry name" value="Winged helix-like DNA-binding domain superfamily/Winged helix DNA-binding domain"/>
    <property type="match status" value="1"/>
</dbReference>
<dbReference type="InterPro" id="IPR000835">
    <property type="entry name" value="HTH_MarR-typ"/>
</dbReference>
<gene>
    <name evidence="2" type="ORF">GD627_02315</name>
</gene>
<dbReference type="SUPFAM" id="SSF46785">
    <property type="entry name" value="Winged helix' DNA-binding domain"/>
    <property type="match status" value="1"/>
</dbReference>
<dbReference type="InterPro" id="IPR036388">
    <property type="entry name" value="WH-like_DNA-bd_sf"/>
</dbReference>
<dbReference type="EMBL" id="VTFX01000001">
    <property type="protein sequence ID" value="KAD4060633.1"/>
    <property type="molecule type" value="Genomic_DNA"/>
</dbReference>
<organism evidence="2 3">
    <name type="scientific">Arthrobacter yangruifuii</name>
    <dbReference type="NCBI Taxonomy" id="2606616"/>
    <lineage>
        <taxon>Bacteria</taxon>
        <taxon>Bacillati</taxon>
        <taxon>Actinomycetota</taxon>
        <taxon>Actinomycetes</taxon>
        <taxon>Micrococcales</taxon>
        <taxon>Micrococcaceae</taxon>
        <taxon>Arthrobacter</taxon>
    </lineage>
</organism>
<dbReference type="GO" id="GO:0006950">
    <property type="term" value="P:response to stress"/>
    <property type="evidence" value="ECO:0007669"/>
    <property type="project" value="TreeGrafter"/>
</dbReference>
<dbReference type="PROSITE" id="PS50995">
    <property type="entry name" value="HTH_MARR_2"/>
    <property type="match status" value="1"/>
</dbReference>
<sequence length="144" mass="15318">MDDGGRQRAPRLIFLTLTAERRLRRWIGRRGEDRGLSAPAAGVLLYLSACPGASTGEVAEAVDASPAGLSGLLSRLERAGLLTRSPDPADRRIVRVYLTADGKAALGVVKSALSELNGKVTDGFSAEELAVVARWLQHVGRVLD</sequence>
<feature type="domain" description="HTH marR-type" evidence="1">
    <location>
        <begin position="9"/>
        <end position="141"/>
    </location>
</feature>
<comment type="caution">
    <text evidence="2">The sequence shown here is derived from an EMBL/GenBank/DDBJ whole genome shotgun (WGS) entry which is preliminary data.</text>
</comment>
<dbReference type="Pfam" id="PF12802">
    <property type="entry name" value="MarR_2"/>
    <property type="match status" value="1"/>
</dbReference>
<dbReference type="PANTHER" id="PTHR33164:SF107">
    <property type="entry name" value="TRANSCRIPTIONAL REGULATORY PROTEIN"/>
    <property type="match status" value="1"/>
</dbReference>
<protein>
    <submittedName>
        <fullName evidence="2">MarR family transcriptional regulator</fullName>
    </submittedName>
</protein>
<dbReference type="SMART" id="SM00347">
    <property type="entry name" value="HTH_MARR"/>
    <property type="match status" value="1"/>
</dbReference>
<evidence type="ECO:0000313" key="2">
    <source>
        <dbReference type="EMBL" id="KAD4060633.1"/>
    </source>
</evidence>
<accession>A0A5N6MUX1</accession>
<name>A0A5N6MUX1_9MICC</name>
<evidence type="ECO:0000313" key="3">
    <source>
        <dbReference type="Proteomes" id="UP000326852"/>
    </source>
</evidence>
<dbReference type="AlphaFoldDB" id="A0A5N6MUX1"/>
<dbReference type="InterPro" id="IPR039422">
    <property type="entry name" value="MarR/SlyA-like"/>
</dbReference>
<proteinExistence type="predicted"/>
<keyword evidence="3" id="KW-1185">Reference proteome</keyword>
<dbReference type="PRINTS" id="PR00598">
    <property type="entry name" value="HTHMARR"/>
</dbReference>
<dbReference type="GO" id="GO:0003700">
    <property type="term" value="F:DNA-binding transcription factor activity"/>
    <property type="evidence" value="ECO:0007669"/>
    <property type="project" value="InterPro"/>
</dbReference>
<reference evidence="2 3" key="1">
    <citation type="submission" date="2019-08" db="EMBL/GenBank/DDBJ databases">
        <title>Arthrobacter sp. nov., isolated from plateau pika and Tibetan wild ass.</title>
        <authorList>
            <person name="Ge Y."/>
        </authorList>
    </citation>
    <scope>NUCLEOTIDE SEQUENCE [LARGE SCALE GENOMIC DNA]</scope>
    <source>
        <strain evidence="2 3">785</strain>
    </source>
</reference>
<dbReference type="PANTHER" id="PTHR33164">
    <property type="entry name" value="TRANSCRIPTIONAL REGULATOR, MARR FAMILY"/>
    <property type="match status" value="1"/>
</dbReference>
<dbReference type="Proteomes" id="UP000326852">
    <property type="component" value="Unassembled WGS sequence"/>
</dbReference>
<evidence type="ECO:0000259" key="1">
    <source>
        <dbReference type="PROSITE" id="PS50995"/>
    </source>
</evidence>